<dbReference type="InterPro" id="IPR041846">
    <property type="entry name" value="ENL_dom"/>
</dbReference>
<dbReference type="InterPro" id="IPR003245">
    <property type="entry name" value="Phytocyanin_dom"/>
</dbReference>
<dbReference type="CDD" id="cd11019">
    <property type="entry name" value="OsENODL1_like"/>
    <property type="match status" value="1"/>
</dbReference>
<evidence type="ECO:0000256" key="7">
    <source>
        <dbReference type="ARBA" id="ARBA00023180"/>
    </source>
</evidence>
<keyword evidence="4 11" id="KW-0732">Signal</keyword>
<dbReference type="PANTHER" id="PTHR33021">
    <property type="entry name" value="BLUE COPPER PROTEIN"/>
    <property type="match status" value="1"/>
</dbReference>
<sequence length="182" mass="20372">MASIFKAASHPLLLCLILFSASQILVINCTEFEVGGRIGWVVPDSKDKDDMYNQWASQNRFKIDDTVHFKYEKDSVMVVNEEEYEQCKSTRPLFFGNNGNTVFKFERPGMFYFISGVSGHCTRGQKMIIKVLDVEPITAASPQSANESAPIAQHSKAAQITPITITSFTLFTLSILGICLKY</sequence>
<dbReference type="ExpressionAtlas" id="A0A072ULK7">
    <property type="expression patterns" value="differential"/>
</dbReference>
<dbReference type="EMBL" id="PSQE01000004">
    <property type="protein sequence ID" value="RHN61723.1"/>
    <property type="molecule type" value="Genomic_DNA"/>
</dbReference>
<gene>
    <name evidence="15" type="primary">25492894</name>
    <name evidence="13" type="ordered locus">MTR_4g077787</name>
    <name evidence="14" type="ORF">MtrunA17_Chr4g0039721</name>
</gene>
<dbReference type="PROSITE" id="PS51485">
    <property type="entry name" value="PHYTOCYANIN"/>
    <property type="match status" value="1"/>
</dbReference>
<dbReference type="STRING" id="3880.A0A072ULK7"/>
<dbReference type="EMBL" id="CM001220">
    <property type="protein sequence ID" value="KEH30659.1"/>
    <property type="molecule type" value="Genomic_DNA"/>
</dbReference>
<dbReference type="HOGENOM" id="CLU_058719_1_3_1"/>
<evidence type="ECO:0000313" key="16">
    <source>
        <dbReference type="Proteomes" id="UP000002051"/>
    </source>
</evidence>
<evidence type="ECO:0000259" key="12">
    <source>
        <dbReference type="PROSITE" id="PS51485"/>
    </source>
</evidence>
<evidence type="ECO:0000313" key="17">
    <source>
        <dbReference type="Proteomes" id="UP000265566"/>
    </source>
</evidence>
<dbReference type="SUPFAM" id="SSF49503">
    <property type="entry name" value="Cupredoxins"/>
    <property type="match status" value="1"/>
</dbReference>
<evidence type="ECO:0000313" key="14">
    <source>
        <dbReference type="EMBL" id="RHN61723.1"/>
    </source>
</evidence>
<keyword evidence="16" id="KW-1185">Reference proteome</keyword>
<dbReference type="FunFam" id="2.60.40.420:FF:000010">
    <property type="entry name" value="Early nodulin-like protein 1"/>
    <property type="match status" value="1"/>
</dbReference>
<evidence type="ECO:0000256" key="9">
    <source>
        <dbReference type="ARBA" id="ARBA00035011"/>
    </source>
</evidence>
<evidence type="ECO:0000256" key="3">
    <source>
        <dbReference type="ARBA" id="ARBA00022622"/>
    </source>
</evidence>
<dbReference type="Gene3D" id="2.60.40.420">
    <property type="entry name" value="Cupredoxins - blue copper proteins"/>
    <property type="match status" value="1"/>
</dbReference>
<name>A0A072ULK7_MEDTR</name>
<dbReference type="AlphaFoldDB" id="A0A072ULK7"/>
<evidence type="ECO:0000313" key="15">
    <source>
        <dbReference type="EnsemblPlants" id="KEH30659"/>
    </source>
</evidence>
<dbReference type="PANTHER" id="PTHR33021:SF289">
    <property type="entry name" value="EARLY NODULIN-LIKE PROTEIN 5-RELATED"/>
    <property type="match status" value="1"/>
</dbReference>
<keyword evidence="6" id="KW-1015">Disulfide bond</keyword>
<evidence type="ECO:0000256" key="10">
    <source>
        <dbReference type="SAM" id="Phobius"/>
    </source>
</evidence>
<accession>A0A072ULK7</accession>
<dbReference type="KEGG" id="mtr:25492894"/>
<reference evidence="15" key="3">
    <citation type="submission" date="2015-04" db="UniProtKB">
        <authorList>
            <consortium name="EnsemblPlants"/>
        </authorList>
    </citation>
    <scope>IDENTIFICATION</scope>
    <source>
        <strain evidence="15">cv. Jemalong A17</strain>
    </source>
</reference>
<dbReference type="EnsemblPlants" id="KEH30659">
    <property type="protein sequence ID" value="KEH30659"/>
    <property type="gene ID" value="MTR_4g077787"/>
</dbReference>
<evidence type="ECO:0000256" key="2">
    <source>
        <dbReference type="ARBA" id="ARBA00022475"/>
    </source>
</evidence>
<dbReference type="InterPro" id="IPR039391">
    <property type="entry name" value="Phytocyanin-like"/>
</dbReference>
<evidence type="ECO:0000256" key="11">
    <source>
        <dbReference type="SAM" id="SignalP"/>
    </source>
</evidence>
<keyword evidence="8" id="KW-0449">Lipoprotein</keyword>
<feature type="chain" id="PRO_5014499787" evidence="11">
    <location>
        <begin position="30"/>
        <end position="182"/>
    </location>
</feature>
<evidence type="ECO:0000256" key="4">
    <source>
        <dbReference type="ARBA" id="ARBA00022729"/>
    </source>
</evidence>
<evidence type="ECO:0000256" key="8">
    <source>
        <dbReference type="ARBA" id="ARBA00023288"/>
    </source>
</evidence>
<evidence type="ECO:0000256" key="5">
    <source>
        <dbReference type="ARBA" id="ARBA00023136"/>
    </source>
</evidence>
<comment type="subcellular location">
    <subcellularLocation>
        <location evidence="1">Cell membrane</location>
        <topology evidence="1">Lipid-anchor</topology>
        <topology evidence="1">GPI-anchor</topology>
    </subcellularLocation>
</comment>
<reference evidence="17" key="4">
    <citation type="journal article" date="2018" name="Nat. Plants">
        <title>Whole-genome landscape of Medicago truncatula symbiotic genes.</title>
        <authorList>
            <person name="Pecrix Y."/>
            <person name="Staton S.E."/>
            <person name="Sallet E."/>
            <person name="Lelandais-Briere C."/>
            <person name="Moreau S."/>
            <person name="Carrere S."/>
            <person name="Blein T."/>
            <person name="Jardinaud M.F."/>
            <person name="Latrasse D."/>
            <person name="Zouine M."/>
            <person name="Zahm M."/>
            <person name="Kreplak J."/>
            <person name="Mayjonade B."/>
            <person name="Satge C."/>
            <person name="Perez M."/>
            <person name="Cauet S."/>
            <person name="Marande W."/>
            <person name="Chantry-Darmon C."/>
            <person name="Lopez-Roques C."/>
            <person name="Bouchez O."/>
            <person name="Berard A."/>
            <person name="Debelle F."/>
            <person name="Munos S."/>
            <person name="Bendahmane A."/>
            <person name="Berges H."/>
            <person name="Niebel A."/>
            <person name="Buitink J."/>
            <person name="Frugier F."/>
            <person name="Benhamed M."/>
            <person name="Crespi M."/>
            <person name="Gouzy J."/>
            <person name="Gamas P."/>
        </authorList>
    </citation>
    <scope>NUCLEOTIDE SEQUENCE [LARGE SCALE GENOMIC DNA]</scope>
    <source>
        <strain evidence="17">cv. Jemalong A17</strain>
    </source>
</reference>
<reference evidence="14" key="5">
    <citation type="journal article" date="2018" name="Nat. Plants">
        <title>Whole-genome landscape of Medicago truncatula symbiotic genes.</title>
        <authorList>
            <person name="Pecrix Y."/>
            <person name="Gamas P."/>
            <person name="Carrere S."/>
        </authorList>
    </citation>
    <scope>NUCLEOTIDE SEQUENCE</scope>
    <source>
        <tissue evidence="14">Leaves</tissue>
    </source>
</reference>
<dbReference type="Proteomes" id="UP000002051">
    <property type="component" value="Chromosome 4"/>
</dbReference>
<proteinExistence type="inferred from homology"/>
<keyword evidence="10" id="KW-0812">Transmembrane</keyword>
<organism evidence="13 16">
    <name type="scientific">Medicago truncatula</name>
    <name type="common">Barrel medic</name>
    <name type="synonym">Medicago tribuloides</name>
    <dbReference type="NCBI Taxonomy" id="3880"/>
    <lineage>
        <taxon>Eukaryota</taxon>
        <taxon>Viridiplantae</taxon>
        <taxon>Streptophyta</taxon>
        <taxon>Embryophyta</taxon>
        <taxon>Tracheophyta</taxon>
        <taxon>Spermatophyta</taxon>
        <taxon>Magnoliopsida</taxon>
        <taxon>eudicotyledons</taxon>
        <taxon>Gunneridae</taxon>
        <taxon>Pentapetalae</taxon>
        <taxon>rosids</taxon>
        <taxon>fabids</taxon>
        <taxon>Fabales</taxon>
        <taxon>Fabaceae</taxon>
        <taxon>Papilionoideae</taxon>
        <taxon>50 kb inversion clade</taxon>
        <taxon>NPAAA clade</taxon>
        <taxon>Hologalegina</taxon>
        <taxon>IRL clade</taxon>
        <taxon>Trifolieae</taxon>
        <taxon>Medicago</taxon>
    </lineage>
</organism>
<dbReference type="GO" id="GO:0098552">
    <property type="term" value="C:side of membrane"/>
    <property type="evidence" value="ECO:0007669"/>
    <property type="project" value="UniProtKB-KW"/>
</dbReference>
<keyword evidence="10" id="KW-1133">Transmembrane helix</keyword>
<evidence type="ECO:0000313" key="13">
    <source>
        <dbReference type="EMBL" id="KEH30659.1"/>
    </source>
</evidence>
<feature type="domain" description="Phytocyanin" evidence="12">
    <location>
        <begin position="30"/>
        <end position="133"/>
    </location>
</feature>
<evidence type="ECO:0000256" key="1">
    <source>
        <dbReference type="ARBA" id="ARBA00004609"/>
    </source>
</evidence>
<comment type="similarity">
    <text evidence="9">Belongs to the early nodulin-like (ENODL) family.</text>
</comment>
<reference evidence="13 16" key="1">
    <citation type="journal article" date="2011" name="Nature">
        <title>The Medicago genome provides insight into the evolution of rhizobial symbioses.</title>
        <authorList>
            <person name="Young N.D."/>
            <person name="Debelle F."/>
            <person name="Oldroyd G.E."/>
            <person name="Geurts R."/>
            <person name="Cannon S.B."/>
            <person name="Udvardi M.K."/>
            <person name="Benedito V.A."/>
            <person name="Mayer K.F."/>
            <person name="Gouzy J."/>
            <person name="Schoof H."/>
            <person name="Van de Peer Y."/>
            <person name="Proost S."/>
            <person name="Cook D.R."/>
            <person name="Meyers B.C."/>
            <person name="Spannagl M."/>
            <person name="Cheung F."/>
            <person name="De Mita S."/>
            <person name="Krishnakumar V."/>
            <person name="Gundlach H."/>
            <person name="Zhou S."/>
            <person name="Mudge J."/>
            <person name="Bharti A.K."/>
            <person name="Murray J.D."/>
            <person name="Naoumkina M.A."/>
            <person name="Rosen B."/>
            <person name="Silverstein K.A."/>
            <person name="Tang H."/>
            <person name="Rombauts S."/>
            <person name="Zhao P.X."/>
            <person name="Zhou P."/>
            <person name="Barbe V."/>
            <person name="Bardou P."/>
            <person name="Bechner M."/>
            <person name="Bellec A."/>
            <person name="Berger A."/>
            <person name="Berges H."/>
            <person name="Bidwell S."/>
            <person name="Bisseling T."/>
            <person name="Choisne N."/>
            <person name="Couloux A."/>
            <person name="Denny R."/>
            <person name="Deshpande S."/>
            <person name="Dai X."/>
            <person name="Doyle J.J."/>
            <person name="Dudez A.M."/>
            <person name="Farmer A.D."/>
            <person name="Fouteau S."/>
            <person name="Franken C."/>
            <person name="Gibelin C."/>
            <person name="Gish J."/>
            <person name="Goldstein S."/>
            <person name="Gonzalez A.J."/>
            <person name="Green P.J."/>
            <person name="Hallab A."/>
            <person name="Hartog M."/>
            <person name="Hua A."/>
            <person name="Humphray S.J."/>
            <person name="Jeong D.H."/>
            <person name="Jing Y."/>
            <person name="Jocker A."/>
            <person name="Kenton S.M."/>
            <person name="Kim D.J."/>
            <person name="Klee K."/>
            <person name="Lai H."/>
            <person name="Lang C."/>
            <person name="Lin S."/>
            <person name="Macmil S.L."/>
            <person name="Magdelenat G."/>
            <person name="Matthews L."/>
            <person name="McCorrison J."/>
            <person name="Monaghan E.L."/>
            <person name="Mun J.H."/>
            <person name="Najar F.Z."/>
            <person name="Nicholson C."/>
            <person name="Noirot C."/>
            <person name="O'Bleness M."/>
            <person name="Paule C.R."/>
            <person name="Poulain J."/>
            <person name="Prion F."/>
            <person name="Qin B."/>
            <person name="Qu C."/>
            <person name="Retzel E.F."/>
            <person name="Riddle C."/>
            <person name="Sallet E."/>
            <person name="Samain S."/>
            <person name="Samson N."/>
            <person name="Sanders I."/>
            <person name="Saurat O."/>
            <person name="Scarpelli C."/>
            <person name="Schiex T."/>
            <person name="Segurens B."/>
            <person name="Severin A.J."/>
            <person name="Sherrier D.J."/>
            <person name="Shi R."/>
            <person name="Sims S."/>
            <person name="Singer S.R."/>
            <person name="Sinharoy S."/>
            <person name="Sterck L."/>
            <person name="Viollet A."/>
            <person name="Wang B.B."/>
            <person name="Wang K."/>
            <person name="Wang M."/>
            <person name="Wang X."/>
            <person name="Warfsmann J."/>
            <person name="Weissenbach J."/>
            <person name="White D.D."/>
            <person name="White J.D."/>
            <person name="Wiley G.B."/>
            <person name="Wincker P."/>
            <person name="Xing Y."/>
            <person name="Yang L."/>
            <person name="Yao Z."/>
            <person name="Ying F."/>
            <person name="Zhai J."/>
            <person name="Zhou L."/>
            <person name="Zuber A."/>
            <person name="Denarie J."/>
            <person name="Dixon R.A."/>
            <person name="May G.D."/>
            <person name="Schwartz D.C."/>
            <person name="Rogers J."/>
            <person name="Quetier F."/>
            <person name="Town C.D."/>
            <person name="Roe B.A."/>
        </authorList>
    </citation>
    <scope>NUCLEOTIDE SEQUENCE [LARGE SCALE GENOMIC DNA]</scope>
    <source>
        <strain evidence="13">A17</strain>
        <strain evidence="15 16">cv. Jemalong A17</strain>
    </source>
</reference>
<feature type="signal peptide" evidence="11">
    <location>
        <begin position="1"/>
        <end position="29"/>
    </location>
</feature>
<dbReference type="Gramene" id="rna24213">
    <property type="protein sequence ID" value="RHN61723.1"/>
    <property type="gene ID" value="gene24213"/>
</dbReference>
<dbReference type="GO" id="GO:0009055">
    <property type="term" value="F:electron transfer activity"/>
    <property type="evidence" value="ECO:0007669"/>
    <property type="project" value="InterPro"/>
</dbReference>
<keyword evidence="7" id="KW-0325">Glycoprotein</keyword>
<feature type="transmembrane region" description="Helical" evidence="10">
    <location>
        <begin position="160"/>
        <end position="180"/>
    </location>
</feature>
<keyword evidence="3" id="KW-0336">GPI-anchor</keyword>
<keyword evidence="5 10" id="KW-0472">Membrane</keyword>
<keyword evidence="2" id="KW-1003">Cell membrane</keyword>
<dbReference type="OrthoDB" id="959565at2759"/>
<evidence type="ECO:0000256" key="6">
    <source>
        <dbReference type="ARBA" id="ARBA00023157"/>
    </source>
</evidence>
<reference evidence="13 16" key="2">
    <citation type="journal article" date="2014" name="BMC Genomics">
        <title>An improved genome release (version Mt4.0) for the model legume Medicago truncatula.</title>
        <authorList>
            <person name="Tang H."/>
            <person name="Krishnakumar V."/>
            <person name="Bidwell S."/>
            <person name="Rosen B."/>
            <person name="Chan A."/>
            <person name="Zhou S."/>
            <person name="Gentzbittel L."/>
            <person name="Childs K.L."/>
            <person name="Yandell M."/>
            <person name="Gundlach H."/>
            <person name="Mayer K.F."/>
            <person name="Schwartz D.C."/>
            <person name="Town C.D."/>
        </authorList>
    </citation>
    <scope>GENOME REANNOTATION</scope>
    <source>
        <strain evidence="13">A17</strain>
        <strain evidence="15 16">cv. Jemalong A17</strain>
    </source>
</reference>
<dbReference type="Proteomes" id="UP000265566">
    <property type="component" value="Chromosome 4"/>
</dbReference>
<dbReference type="Pfam" id="PF02298">
    <property type="entry name" value="Cu_bind_like"/>
    <property type="match status" value="1"/>
</dbReference>
<dbReference type="InterPro" id="IPR008972">
    <property type="entry name" value="Cupredoxin"/>
</dbReference>
<protein>
    <submittedName>
        <fullName evidence="13">Early nodulin-like protein</fullName>
    </submittedName>
    <submittedName>
        <fullName evidence="14">Putative cupredoxin</fullName>
    </submittedName>
</protein>
<dbReference type="GO" id="GO:0005886">
    <property type="term" value="C:plasma membrane"/>
    <property type="evidence" value="ECO:0000318"/>
    <property type="project" value="GO_Central"/>
</dbReference>